<sequence length="428" mass="48732">MARYKSEEYEGLEYLELRKRLKEEIRNKMKRESGTASSSRNIKGSSSKDNFGSFFGPSQPFIAQRVIEESKALLENPDLTAKVMRGINSNSKPHDSNSVRPNVSTISNAPKVSNGARAKIQEVRNARDYSFLLSDDAPAPPKPSLPKKVSAPSPDSLRAQSLPRDKNLSSSVRRNISSSHEVRRSLPGDRQLLKPKSVSTSNQSLAAREYKKEPIRSNARSHGQPLAQKSLPLKSSASDLKRPLPNLPRSNPLKPRPPTISKHASVQKKPSQEFSKQKMIQKQPTATSLRPAPAKMQKHVLSKPNGVVQKRVVPSSKPQGKQPAIKNPERRPAKRPTRWDEEDDDDPLLEMRKITRYDPSKYHDDDDDDSNMEATFADIEKEELRSARIARKEDEEELRKIEEEERRERLKRERREQLKRDAKKQKLR</sequence>
<protein>
    <recommendedName>
        <fullName evidence="6">SPT2 chromatin protein</fullName>
    </recommendedName>
</protein>
<gene>
    <name evidence="4" type="ORF">CCAM_LOCUS6616</name>
</gene>
<evidence type="ECO:0000256" key="1">
    <source>
        <dbReference type="ARBA" id="ARBA00006461"/>
    </source>
</evidence>
<feature type="compositionally biased region" description="Low complexity" evidence="3">
    <location>
        <begin position="169"/>
        <end position="179"/>
    </location>
</feature>
<feature type="compositionally biased region" description="Basic and acidic residues" evidence="3">
    <location>
        <begin position="349"/>
        <end position="364"/>
    </location>
</feature>
<feature type="compositionally biased region" description="Low complexity" evidence="3">
    <location>
        <begin position="37"/>
        <end position="47"/>
    </location>
</feature>
<dbReference type="OrthoDB" id="6259853at2759"/>
<evidence type="ECO:0008006" key="6">
    <source>
        <dbReference type="Google" id="ProtNLM"/>
    </source>
</evidence>
<comment type="similarity">
    <text evidence="1">Belongs to the SPT2 family.</text>
</comment>
<dbReference type="InterPro" id="IPR013256">
    <property type="entry name" value="Chromatin_SPT2"/>
</dbReference>
<proteinExistence type="inferred from homology"/>
<dbReference type="GO" id="GO:0005730">
    <property type="term" value="C:nucleolus"/>
    <property type="evidence" value="ECO:0007669"/>
    <property type="project" value="TreeGrafter"/>
</dbReference>
<keyword evidence="2" id="KW-0175">Coiled coil</keyword>
<organism evidence="4 5">
    <name type="scientific">Cuscuta campestris</name>
    <dbReference type="NCBI Taxonomy" id="132261"/>
    <lineage>
        <taxon>Eukaryota</taxon>
        <taxon>Viridiplantae</taxon>
        <taxon>Streptophyta</taxon>
        <taxon>Embryophyta</taxon>
        <taxon>Tracheophyta</taxon>
        <taxon>Spermatophyta</taxon>
        <taxon>Magnoliopsida</taxon>
        <taxon>eudicotyledons</taxon>
        <taxon>Gunneridae</taxon>
        <taxon>Pentapetalae</taxon>
        <taxon>asterids</taxon>
        <taxon>lamiids</taxon>
        <taxon>Solanales</taxon>
        <taxon>Convolvulaceae</taxon>
        <taxon>Cuscuteae</taxon>
        <taxon>Cuscuta</taxon>
        <taxon>Cuscuta subgen. Grammica</taxon>
        <taxon>Cuscuta sect. Cleistogrammica</taxon>
    </lineage>
</organism>
<dbReference type="EMBL" id="OOIL02000447">
    <property type="protein sequence ID" value="VFQ64840.1"/>
    <property type="molecule type" value="Genomic_DNA"/>
</dbReference>
<dbReference type="Pfam" id="PF08243">
    <property type="entry name" value="SPT2"/>
    <property type="match status" value="1"/>
</dbReference>
<dbReference type="SMART" id="SM00784">
    <property type="entry name" value="SPT2"/>
    <property type="match status" value="1"/>
</dbReference>
<feature type="region of interest" description="Disordered" evidence="3">
    <location>
        <begin position="84"/>
        <end position="114"/>
    </location>
</feature>
<dbReference type="GO" id="GO:0003677">
    <property type="term" value="F:DNA binding"/>
    <property type="evidence" value="ECO:0007669"/>
    <property type="project" value="TreeGrafter"/>
</dbReference>
<feature type="compositionally biased region" description="Basic and acidic residues" evidence="3">
    <location>
        <begin position="378"/>
        <end position="420"/>
    </location>
</feature>
<evidence type="ECO:0000256" key="2">
    <source>
        <dbReference type="ARBA" id="ARBA00023054"/>
    </source>
</evidence>
<name>A0A484KHL2_9ASTE</name>
<accession>A0A484KHL2</accession>
<evidence type="ECO:0000256" key="3">
    <source>
        <dbReference type="SAM" id="MobiDB-lite"/>
    </source>
</evidence>
<dbReference type="PANTHER" id="PTHR22691:SF8">
    <property type="entry name" value="PROTEIN SPT2 HOMOLOG"/>
    <property type="match status" value="1"/>
</dbReference>
<feature type="compositionally biased region" description="Low complexity" evidence="3">
    <location>
        <begin position="243"/>
        <end position="253"/>
    </location>
</feature>
<reference evidence="4 5" key="1">
    <citation type="submission" date="2018-04" db="EMBL/GenBank/DDBJ databases">
        <authorList>
            <person name="Vogel A."/>
        </authorList>
    </citation>
    <scope>NUCLEOTIDE SEQUENCE [LARGE SCALE GENOMIC DNA]</scope>
</reference>
<feature type="region of interest" description="Disordered" evidence="3">
    <location>
        <begin position="26"/>
        <end position="54"/>
    </location>
</feature>
<feature type="compositionally biased region" description="Polar residues" evidence="3">
    <location>
        <begin position="98"/>
        <end position="111"/>
    </location>
</feature>
<dbReference type="GO" id="GO:0006334">
    <property type="term" value="P:nucleosome assembly"/>
    <property type="evidence" value="ECO:0007669"/>
    <property type="project" value="TreeGrafter"/>
</dbReference>
<feature type="compositionally biased region" description="Polar residues" evidence="3">
    <location>
        <begin position="262"/>
        <end position="288"/>
    </location>
</feature>
<keyword evidence="5" id="KW-1185">Reference proteome</keyword>
<feature type="region of interest" description="Disordered" evidence="3">
    <location>
        <begin position="133"/>
        <end position="428"/>
    </location>
</feature>
<dbReference type="GO" id="GO:0042393">
    <property type="term" value="F:histone binding"/>
    <property type="evidence" value="ECO:0007669"/>
    <property type="project" value="TreeGrafter"/>
</dbReference>
<dbReference type="Proteomes" id="UP000595140">
    <property type="component" value="Unassembled WGS sequence"/>
</dbReference>
<dbReference type="AlphaFoldDB" id="A0A484KHL2"/>
<dbReference type="GO" id="GO:0006360">
    <property type="term" value="P:transcription by RNA polymerase I"/>
    <property type="evidence" value="ECO:0007669"/>
    <property type="project" value="TreeGrafter"/>
</dbReference>
<evidence type="ECO:0000313" key="5">
    <source>
        <dbReference type="Proteomes" id="UP000595140"/>
    </source>
</evidence>
<evidence type="ECO:0000313" key="4">
    <source>
        <dbReference type="EMBL" id="VFQ64840.1"/>
    </source>
</evidence>
<dbReference type="PANTHER" id="PTHR22691">
    <property type="entry name" value="YEAST SPT2-RELATED"/>
    <property type="match status" value="1"/>
</dbReference>